<reference evidence="1 2" key="1">
    <citation type="submission" date="2020-08" db="EMBL/GenBank/DDBJ databases">
        <title>Sequencing the genomes of 1000 actinobacteria strains.</title>
        <authorList>
            <person name="Klenk H.-P."/>
        </authorList>
    </citation>
    <scope>NUCLEOTIDE SEQUENCE [LARGE SCALE GENOMIC DNA]</scope>
    <source>
        <strain evidence="1 2">DSM 43023</strain>
    </source>
</reference>
<name>A0A7W7RZ41_9ACTN</name>
<gene>
    <name evidence="1" type="ORF">FHR32_005167</name>
</gene>
<sequence>MTSESDRDQGQPPRCSACKAELYMAWSMYLGEFWASAYPQGRLPAGQCPQTPGMLGVRFGSHAP</sequence>
<keyword evidence="2" id="KW-1185">Reference proteome</keyword>
<comment type="caution">
    <text evidence="1">The sequence shown here is derived from an EMBL/GenBank/DDBJ whole genome shotgun (WGS) entry which is preliminary data.</text>
</comment>
<dbReference type="EMBL" id="JACHJU010000002">
    <property type="protein sequence ID" value="MBB4940790.1"/>
    <property type="molecule type" value="Genomic_DNA"/>
</dbReference>
<protein>
    <submittedName>
        <fullName evidence="1">Uncharacterized protein</fullName>
    </submittedName>
</protein>
<dbReference type="Proteomes" id="UP000534286">
    <property type="component" value="Unassembled WGS sequence"/>
</dbReference>
<organism evidence="1 2">
    <name type="scientific">Streptosporangium album</name>
    <dbReference type="NCBI Taxonomy" id="47479"/>
    <lineage>
        <taxon>Bacteria</taxon>
        <taxon>Bacillati</taxon>
        <taxon>Actinomycetota</taxon>
        <taxon>Actinomycetes</taxon>
        <taxon>Streptosporangiales</taxon>
        <taxon>Streptosporangiaceae</taxon>
        <taxon>Streptosporangium</taxon>
    </lineage>
</organism>
<accession>A0A7W7RZ41</accession>
<evidence type="ECO:0000313" key="1">
    <source>
        <dbReference type="EMBL" id="MBB4940790.1"/>
    </source>
</evidence>
<dbReference type="AlphaFoldDB" id="A0A7W7RZ41"/>
<evidence type="ECO:0000313" key="2">
    <source>
        <dbReference type="Proteomes" id="UP000534286"/>
    </source>
</evidence>
<proteinExistence type="predicted"/>